<dbReference type="AlphaFoldDB" id="A0A0D7BT16"/>
<organism evidence="2 3">
    <name type="scientific">Cylindrobasidium torrendii FP15055 ss-10</name>
    <dbReference type="NCBI Taxonomy" id="1314674"/>
    <lineage>
        <taxon>Eukaryota</taxon>
        <taxon>Fungi</taxon>
        <taxon>Dikarya</taxon>
        <taxon>Basidiomycota</taxon>
        <taxon>Agaricomycotina</taxon>
        <taxon>Agaricomycetes</taxon>
        <taxon>Agaricomycetidae</taxon>
        <taxon>Agaricales</taxon>
        <taxon>Marasmiineae</taxon>
        <taxon>Physalacriaceae</taxon>
        <taxon>Cylindrobasidium</taxon>
    </lineage>
</organism>
<dbReference type="Proteomes" id="UP000054007">
    <property type="component" value="Unassembled WGS sequence"/>
</dbReference>
<dbReference type="PANTHER" id="PTHR11786">
    <property type="entry name" value="N-HYDROXYARYLAMINE O-ACETYLTRANSFERASE"/>
    <property type="match status" value="1"/>
</dbReference>
<evidence type="ECO:0000313" key="3">
    <source>
        <dbReference type="Proteomes" id="UP000054007"/>
    </source>
</evidence>
<dbReference type="GO" id="GO:0016407">
    <property type="term" value="F:acetyltransferase activity"/>
    <property type="evidence" value="ECO:0007669"/>
    <property type="project" value="InterPro"/>
</dbReference>
<name>A0A0D7BT16_9AGAR</name>
<dbReference type="InterPro" id="IPR053710">
    <property type="entry name" value="Arylamine_NAT_domain_sf"/>
</dbReference>
<dbReference type="InterPro" id="IPR038765">
    <property type="entry name" value="Papain-like_cys_pep_sf"/>
</dbReference>
<reference evidence="2 3" key="1">
    <citation type="journal article" date="2015" name="Fungal Genet. Biol.">
        <title>Evolution of novel wood decay mechanisms in Agaricales revealed by the genome sequences of Fistulina hepatica and Cylindrobasidium torrendii.</title>
        <authorList>
            <person name="Floudas D."/>
            <person name="Held B.W."/>
            <person name="Riley R."/>
            <person name="Nagy L.G."/>
            <person name="Koehler G."/>
            <person name="Ransdell A.S."/>
            <person name="Younus H."/>
            <person name="Chow J."/>
            <person name="Chiniquy J."/>
            <person name="Lipzen A."/>
            <person name="Tritt A."/>
            <person name="Sun H."/>
            <person name="Haridas S."/>
            <person name="LaButti K."/>
            <person name="Ohm R.A."/>
            <person name="Kues U."/>
            <person name="Blanchette R.A."/>
            <person name="Grigoriev I.V."/>
            <person name="Minto R.E."/>
            <person name="Hibbett D.S."/>
        </authorList>
    </citation>
    <scope>NUCLEOTIDE SEQUENCE [LARGE SCALE GENOMIC DNA]</scope>
    <source>
        <strain evidence="2 3">FP15055 ss-10</strain>
    </source>
</reference>
<gene>
    <name evidence="2" type="ORF">CYLTODRAFT_417076</name>
</gene>
<protein>
    <submittedName>
        <fullName evidence="2">Cysteine proteinase</fullName>
    </submittedName>
</protein>
<dbReference type="PANTHER" id="PTHR11786:SF0">
    <property type="entry name" value="ARYLAMINE N-ACETYLTRANSFERASE 4-RELATED"/>
    <property type="match status" value="1"/>
</dbReference>
<comment type="similarity">
    <text evidence="1">Belongs to the arylamine N-acetyltransferase family.</text>
</comment>
<evidence type="ECO:0000313" key="2">
    <source>
        <dbReference type="EMBL" id="KIY73400.1"/>
    </source>
</evidence>
<sequence length="355" mass="39959">MWPTSGKLRDDVRIKKRQSEYTPEQVSRWLEEIEFPEVYSAQDIAAGLFPTTFDNMKMINRLHIVKYPYENTEMHYTADHDMTITFDALYRRIVGNGKGSYCFGMNLFFREALIGLGYRVYSGAARINEAERPGIDPEKYTSFVHMVLFVQPGEDTKTYIMDVGCGGSGPSQPILLSANPANVTMGVSPTEHHRLVLTNAHSGNSSIQDPHYAPDWALLVQHSGKPEAIVYAFTEAEFFAEDYDAANFVVSKRPSAGSLFWENVVVSRHFWLTREEAEELGGGKEDMDSPATRYIGRIGLKGDTVRRHVGTGSEVLAQFETEKERGKALRTICNLFIGEEDLHHIQGRTAALTFD</sequence>
<dbReference type="Pfam" id="PF00797">
    <property type="entry name" value="Acetyltransf_2"/>
    <property type="match status" value="1"/>
</dbReference>
<proteinExistence type="inferred from homology"/>
<accession>A0A0D7BT16</accession>
<dbReference type="STRING" id="1314674.A0A0D7BT16"/>
<dbReference type="EMBL" id="KN880436">
    <property type="protein sequence ID" value="KIY73400.1"/>
    <property type="molecule type" value="Genomic_DNA"/>
</dbReference>
<dbReference type="InterPro" id="IPR001447">
    <property type="entry name" value="Arylamine_N-AcTrfase"/>
</dbReference>
<keyword evidence="3" id="KW-1185">Reference proteome</keyword>
<evidence type="ECO:0000256" key="1">
    <source>
        <dbReference type="ARBA" id="ARBA00006547"/>
    </source>
</evidence>
<dbReference type="SUPFAM" id="SSF54001">
    <property type="entry name" value="Cysteine proteinases"/>
    <property type="match status" value="1"/>
</dbReference>
<dbReference type="OrthoDB" id="10260017at2759"/>
<dbReference type="Gene3D" id="3.30.2140.20">
    <property type="match status" value="1"/>
</dbReference>